<dbReference type="Proteomes" id="UP000076796">
    <property type="component" value="Unassembled WGS sequence"/>
</dbReference>
<name>A0A163GN46_9BACL</name>
<dbReference type="SUPFAM" id="SSF53067">
    <property type="entry name" value="Actin-like ATPase domain"/>
    <property type="match status" value="1"/>
</dbReference>
<evidence type="ECO:0000313" key="3">
    <source>
        <dbReference type="EMBL" id="KZS45055.1"/>
    </source>
</evidence>
<comment type="caution">
    <text evidence="3">The sequence shown here is derived from an EMBL/GenBank/DDBJ whole genome shotgun (WGS) entry which is preliminary data.</text>
</comment>
<dbReference type="AlphaFoldDB" id="A0A163GN46"/>
<feature type="domain" description="Actin-like protein N-terminal" evidence="2">
    <location>
        <begin position="11"/>
        <end position="171"/>
    </location>
</feature>
<proteinExistence type="predicted"/>
<sequence>MEKKTSMLQAGSDAGNTRQKTSYIDETGNVVSISFPTLMAPGNSVGDPLRKESKDLSITDRLHVYIQSKALSGTYYYVGDYARDKKGMVQPDGAFKSSSELHIVTQLTALAIIAASMNKERIDHFYSGGLPIEEFKIVGESTFLERISGEHVIEFLDGIYNGKVITINITGGIVNIEGATTSLALTNNIIENKLIELPSAKIFDDEDYCIGDLGAGTTDVALFEGDGLNGINSTNYDLGTNKYIDEMINEINEIDEFKEARDFLKENNMDVTSPYTNREQFLRQVVFPEIATMLADKTNKYQPTFKVSWASKRNVIVTEIVLKHMKSYYDEVVKQLNLFALTKAPNVNNFFLVGGGLLFAYYYFRNIEFFKLPDLEVRPEAQYFTSRAYLISSYIQNLVASL</sequence>
<reference evidence="3" key="1">
    <citation type="journal article" date="2016" name="Genome Announc.">
        <title>Draft genomes of two strains of Paenibacillus glucanolyticus with capability to degrade lignocellulose.</title>
        <authorList>
            <person name="Mathews S.L."/>
            <person name="Pawlak J."/>
            <person name="Grunden A.M."/>
        </authorList>
    </citation>
    <scope>NUCLEOTIDE SEQUENCE [LARGE SCALE GENOMIC DNA]</scope>
    <source>
        <strain evidence="3">SLM1</strain>
    </source>
</reference>
<dbReference type="RefSeq" id="WP_063477560.1">
    <property type="nucleotide sequence ID" value="NZ_JBCMWP010000019.1"/>
</dbReference>
<keyword evidence="4" id="KW-1185">Reference proteome</keyword>
<dbReference type="EMBL" id="LWMH01000001">
    <property type="protein sequence ID" value="KZS45055.1"/>
    <property type="molecule type" value="Genomic_DNA"/>
</dbReference>
<organism evidence="3 4">
    <name type="scientific">Paenibacillus glucanolyticus</name>
    <dbReference type="NCBI Taxonomy" id="59843"/>
    <lineage>
        <taxon>Bacteria</taxon>
        <taxon>Bacillati</taxon>
        <taxon>Bacillota</taxon>
        <taxon>Bacilli</taxon>
        <taxon>Bacillales</taxon>
        <taxon>Paenibacillaceae</taxon>
        <taxon>Paenibacillus</taxon>
    </lineage>
</organism>
<gene>
    <name evidence="3" type="ORF">AWU65_03475</name>
</gene>
<evidence type="ECO:0000256" key="1">
    <source>
        <dbReference type="SAM" id="MobiDB-lite"/>
    </source>
</evidence>
<dbReference type="OrthoDB" id="2771596at2"/>
<accession>A0A163GN46</accession>
<protein>
    <recommendedName>
        <fullName evidence="2">Actin-like protein N-terminal domain-containing protein</fullName>
    </recommendedName>
</protein>
<dbReference type="InterPro" id="IPR043129">
    <property type="entry name" value="ATPase_NBD"/>
</dbReference>
<evidence type="ECO:0000259" key="2">
    <source>
        <dbReference type="Pfam" id="PF17989"/>
    </source>
</evidence>
<dbReference type="CDD" id="cd24023">
    <property type="entry name" value="ASKHA_NBD_ParM_Alp7A-like"/>
    <property type="match status" value="1"/>
</dbReference>
<dbReference type="Gene3D" id="3.30.420.40">
    <property type="match status" value="2"/>
</dbReference>
<feature type="region of interest" description="Disordered" evidence="1">
    <location>
        <begin position="1"/>
        <end position="21"/>
    </location>
</feature>
<dbReference type="Pfam" id="PF17989">
    <property type="entry name" value="ALP_N"/>
    <property type="match status" value="1"/>
</dbReference>
<evidence type="ECO:0000313" key="4">
    <source>
        <dbReference type="Proteomes" id="UP000076796"/>
    </source>
</evidence>
<dbReference type="InterPro" id="IPR040607">
    <property type="entry name" value="ALP_N"/>
</dbReference>